<dbReference type="EMBL" id="LAVV01014115">
    <property type="protein sequence ID" value="KNZ45024.1"/>
    <property type="molecule type" value="Genomic_DNA"/>
</dbReference>
<gene>
    <name evidence="1" type="ORF">VP01_855g1</name>
</gene>
<protein>
    <submittedName>
        <fullName evidence="1">Uncharacterized protein</fullName>
    </submittedName>
</protein>
<comment type="caution">
    <text evidence="1">The sequence shown here is derived from an EMBL/GenBank/DDBJ whole genome shotgun (WGS) entry which is preliminary data.</text>
</comment>
<evidence type="ECO:0000313" key="2">
    <source>
        <dbReference type="Proteomes" id="UP000037035"/>
    </source>
</evidence>
<evidence type="ECO:0000313" key="1">
    <source>
        <dbReference type="EMBL" id="KNZ45024.1"/>
    </source>
</evidence>
<proteinExistence type="predicted"/>
<keyword evidence="2" id="KW-1185">Reference proteome</keyword>
<accession>A0A0L6U900</accession>
<organism evidence="1 2">
    <name type="scientific">Puccinia sorghi</name>
    <dbReference type="NCBI Taxonomy" id="27349"/>
    <lineage>
        <taxon>Eukaryota</taxon>
        <taxon>Fungi</taxon>
        <taxon>Dikarya</taxon>
        <taxon>Basidiomycota</taxon>
        <taxon>Pucciniomycotina</taxon>
        <taxon>Pucciniomycetes</taxon>
        <taxon>Pucciniales</taxon>
        <taxon>Pucciniaceae</taxon>
        <taxon>Puccinia</taxon>
    </lineage>
</organism>
<dbReference type="VEuPathDB" id="FungiDB:VP01_855g1"/>
<dbReference type="Proteomes" id="UP000037035">
    <property type="component" value="Unassembled WGS sequence"/>
</dbReference>
<dbReference type="AlphaFoldDB" id="A0A0L6U900"/>
<name>A0A0L6U900_9BASI</name>
<reference evidence="1 2" key="1">
    <citation type="submission" date="2015-08" db="EMBL/GenBank/DDBJ databases">
        <title>Next Generation Sequencing and Analysis of the Genome of Puccinia sorghi L Schw, the Causal Agent of Maize Common Rust.</title>
        <authorList>
            <person name="Rochi L."/>
            <person name="Burguener G."/>
            <person name="Darino M."/>
            <person name="Turjanski A."/>
            <person name="Kreff E."/>
            <person name="Dieguez M.J."/>
            <person name="Sacco F."/>
        </authorList>
    </citation>
    <scope>NUCLEOTIDE SEQUENCE [LARGE SCALE GENOMIC DNA]</scope>
    <source>
        <strain evidence="1 2">RO10H11247</strain>
    </source>
</reference>
<sequence length="364" mass="41821">MMRYSLLQGLISQHRLNSHCEDFRMTLLKHLNMQTADPIESQKYGVCLQQDFLKQFLNLMNEFIDHMGFRILNYKNHNKYLRLPLTKVEDMEEFIHFLQLILLILCRAECQFQHAIKNLSAMGLLRYQLGLMIHSGLATCTLSQIIIPPQQLLSESNSGQPTEFASKHSQIKHKSLLSFSLTYLYYLVSKATSSLSSLWYLQVCSDFTPLRLYLMISSFLPVWPLKIIHICSLLIFHVLPRLSSSHSMFKWMVDFSNQFLKCMGLYKNDVLPHQGGTTKKRTQFNLKHPSGCNYLIVILHSCTFSVKKTHPSLKKIPMTSPPHADTNLTNYHSCTAFLTQKPGCSAPIVPPPLPFKDDGEKDHG</sequence>